<reference evidence="3 4" key="1">
    <citation type="submission" date="2016-06" db="EMBL/GenBank/DDBJ databases">
        <authorList>
            <consortium name="Pathogen Informatics"/>
        </authorList>
    </citation>
    <scope>NUCLEOTIDE SEQUENCE [LARGE SCALE GENOMIC DNA]</scope>
    <source>
        <strain evidence="3">PmlGA01</strain>
    </source>
</reference>
<dbReference type="Proteomes" id="UP000219799">
    <property type="component" value="Chromosome 12"/>
</dbReference>
<evidence type="ECO:0000313" key="3">
    <source>
        <dbReference type="EMBL" id="SBT80046.1"/>
    </source>
</evidence>
<feature type="domain" description="TRIP4/RQT4 C2HC5-type zinc finger" evidence="2">
    <location>
        <begin position="429"/>
        <end position="474"/>
    </location>
</feature>
<dbReference type="PANTHER" id="PTHR12963:SF4">
    <property type="entry name" value="ACTIVATING SIGNAL COINTEGRATOR 1"/>
    <property type="match status" value="1"/>
</dbReference>
<dbReference type="PANTHER" id="PTHR12963">
    <property type="entry name" value="THYROID RECEPTOR INTERACTING PROTEIN RELATED"/>
    <property type="match status" value="1"/>
</dbReference>
<evidence type="ECO:0000313" key="4">
    <source>
        <dbReference type="Proteomes" id="UP000219799"/>
    </source>
</evidence>
<feature type="region of interest" description="Disordered" evidence="1">
    <location>
        <begin position="668"/>
        <end position="692"/>
    </location>
</feature>
<organism evidence="3 4">
    <name type="scientific">Plasmodium malariae</name>
    <dbReference type="NCBI Taxonomy" id="5858"/>
    <lineage>
        <taxon>Eukaryota</taxon>
        <taxon>Sar</taxon>
        <taxon>Alveolata</taxon>
        <taxon>Apicomplexa</taxon>
        <taxon>Aconoidasida</taxon>
        <taxon>Haemosporida</taxon>
        <taxon>Plasmodiidae</taxon>
        <taxon>Plasmodium</taxon>
        <taxon>Plasmodium (Plasmodium)</taxon>
    </lineage>
</organism>
<dbReference type="AlphaFoldDB" id="A0A1C3L0R6"/>
<dbReference type="VEuPathDB" id="PlasmoDB:PmUG01_12027400"/>
<dbReference type="GO" id="GO:0008270">
    <property type="term" value="F:zinc ion binding"/>
    <property type="evidence" value="ECO:0007669"/>
    <property type="project" value="InterPro"/>
</dbReference>
<evidence type="ECO:0000259" key="2">
    <source>
        <dbReference type="Pfam" id="PF06221"/>
    </source>
</evidence>
<dbReference type="GO" id="GO:0005634">
    <property type="term" value="C:nucleus"/>
    <property type="evidence" value="ECO:0007669"/>
    <property type="project" value="InterPro"/>
</dbReference>
<protein>
    <recommendedName>
        <fullName evidence="2">TRIP4/RQT4 C2HC5-type zinc finger domain-containing protein</fullName>
    </recommendedName>
</protein>
<dbReference type="EMBL" id="LT594500">
    <property type="protein sequence ID" value="SBT80046.1"/>
    <property type="molecule type" value="Genomic_DNA"/>
</dbReference>
<feature type="compositionally biased region" description="Low complexity" evidence="1">
    <location>
        <begin position="338"/>
        <end position="375"/>
    </location>
</feature>
<dbReference type="InterPro" id="IPR039128">
    <property type="entry name" value="TRIP4-like"/>
</dbReference>
<feature type="compositionally biased region" description="Basic and acidic residues" evidence="1">
    <location>
        <begin position="672"/>
        <end position="688"/>
    </location>
</feature>
<dbReference type="GO" id="GO:0180022">
    <property type="term" value="C:RQC-trigger complex"/>
    <property type="evidence" value="ECO:0007669"/>
    <property type="project" value="InterPro"/>
</dbReference>
<evidence type="ECO:0000256" key="1">
    <source>
        <dbReference type="SAM" id="MobiDB-lite"/>
    </source>
</evidence>
<gene>
    <name evidence="3" type="primary">PmlGA01_120020800</name>
    <name evidence="3" type="ORF">PMLGA01_120020800</name>
</gene>
<feature type="region of interest" description="Disordered" evidence="1">
    <location>
        <begin position="337"/>
        <end position="378"/>
    </location>
</feature>
<dbReference type="InterPro" id="IPR009349">
    <property type="entry name" value="TRIP4/RQT4_C2HC5_Znf"/>
</dbReference>
<sequence length="707" mass="81668">MHADDCSDRYASYLCTKIIKFFNLKNDELDVNYIKSVLNCKSYSLYSSIHLINESFFENNKNIKYSRSRVEKFTQELVNSRTKFFGTADEKQSDDTITDKQSFNNLIGKTICDYFENVFEGKNDITESKKVSVNKNVNVDISKKVSVNKNVNVDISKNVNTNKNVNVDISKKVSVNKNVNVDISKNVNTNKNVKVNVNTYKNDTSKKEVRCVVQHKDKAKSAEAELKESTCVKSKKKENHSEEEQIQKKKDVLKKNSNEENCNKLVKVGITCEASGEDKIVETNSTSVENVRTNELIGGLKNKRVDEEFKGNTKNDANKIGNFEFIKNVELNTLKSCSNSNDNNNNNNNTGNNNGKSNSNHNSNNSGNNNGNNNGRGKKREDDYFYIFKIKENSYSLRTVIDFIQEENTKSDEGVNQKNNKKEKKKSKTICTCNGQNHKIYANCLICGKIYCTKIKYKICIFCENQLYESSVINNIFIPTECVDSSPKKTLMAIKNADAFFHKFYFDSGNSYLKEAFNLRDKMLSNSHNEEQTKIIDDSIDWFEDDIKNEFNNYEIHFSCYDDEVKNEIIDKYTEIFGKRFSDINIDIDFVNMKIKENKDYLNIKEFNEYLNEKEKEYRSKVECKKVLAINRNNVSNYLSKKQRENCTYINDLRILFHKENIITGDMPLNKDNGKGGNKNERRKDDKKGKKYKYNVLSVSEEDEDAI</sequence>
<dbReference type="GO" id="GO:0045893">
    <property type="term" value="P:positive regulation of DNA-templated transcription"/>
    <property type="evidence" value="ECO:0007669"/>
    <property type="project" value="TreeGrafter"/>
</dbReference>
<dbReference type="GO" id="GO:0072344">
    <property type="term" value="P:rescue of stalled ribosome"/>
    <property type="evidence" value="ECO:0007669"/>
    <property type="project" value="InterPro"/>
</dbReference>
<name>A0A1C3L0R6_PLAMA</name>
<dbReference type="Pfam" id="PF06221">
    <property type="entry name" value="zf-C2HC5"/>
    <property type="match status" value="1"/>
</dbReference>
<accession>A0A1C3L0R6</accession>
<proteinExistence type="predicted"/>